<organism evidence="1 2">
    <name type="scientific">Hyaloscypha variabilis (strain UAMH 11265 / GT02V1 / F)</name>
    <name type="common">Meliniomyces variabilis</name>
    <dbReference type="NCBI Taxonomy" id="1149755"/>
    <lineage>
        <taxon>Eukaryota</taxon>
        <taxon>Fungi</taxon>
        <taxon>Dikarya</taxon>
        <taxon>Ascomycota</taxon>
        <taxon>Pezizomycotina</taxon>
        <taxon>Leotiomycetes</taxon>
        <taxon>Helotiales</taxon>
        <taxon>Hyaloscyphaceae</taxon>
        <taxon>Hyaloscypha</taxon>
        <taxon>Hyaloscypha variabilis</taxon>
    </lineage>
</organism>
<accession>A0A2J6SBZ3</accession>
<sequence length="230" mass="24969">MAGHRCYGMDTDFTVSGAGICNADVISALRATVQAGTATSWLPGLLFPSTHRNPPNPPVPTCPTQYLSSQHCLRQGRATSRDETREDLWLAVHPRLARRILQSTPKLNSSTPAALIHTPKQTSLRLPNYLLGVPETAGFKSLRFHSGPNADWAVRRSLGRLRPGLAGGCMIRVQGRHAYVKYGHEAEEGEEGKDLLDLEGASLARSRELTSIAGEGEVRGVDHMTVISRA</sequence>
<name>A0A2J6SBZ3_HYAVF</name>
<dbReference type="EMBL" id="KZ613937">
    <property type="protein sequence ID" value="PMD48262.1"/>
    <property type="molecule type" value="Genomic_DNA"/>
</dbReference>
<keyword evidence="2" id="KW-1185">Reference proteome</keyword>
<proteinExistence type="predicted"/>
<evidence type="ECO:0000313" key="1">
    <source>
        <dbReference type="EMBL" id="PMD48262.1"/>
    </source>
</evidence>
<dbReference type="Proteomes" id="UP000235786">
    <property type="component" value="Unassembled WGS sequence"/>
</dbReference>
<reference evidence="1 2" key="1">
    <citation type="submission" date="2016-04" db="EMBL/GenBank/DDBJ databases">
        <title>A degradative enzymes factory behind the ericoid mycorrhizal symbiosis.</title>
        <authorList>
            <consortium name="DOE Joint Genome Institute"/>
            <person name="Martino E."/>
            <person name="Morin E."/>
            <person name="Grelet G."/>
            <person name="Kuo A."/>
            <person name="Kohler A."/>
            <person name="Daghino S."/>
            <person name="Barry K."/>
            <person name="Choi C."/>
            <person name="Cichocki N."/>
            <person name="Clum A."/>
            <person name="Copeland A."/>
            <person name="Hainaut M."/>
            <person name="Haridas S."/>
            <person name="Labutti K."/>
            <person name="Lindquist E."/>
            <person name="Lipzen A."/>
            <person name="Khouja H.-R."/>
            <person name="Murat C."/>
            <person name="Ohm R."/>
            <person name="Olson A."/>
            <person name="Spatafora J."/>
            <person name="Veneault-Fourrey C."/>
            <person name="Henrissat B."/>
            <person name="Grigoriev I."/>
            <person name="Martin F."/>
            <person name="Perotto S."/>
        </authorList>
    </citation>
    <scope>NUCLEOTIDE SEQUENCE [LARGE SCALE GENOMIC DNA]</scope>
    <source>
        <strain evidence="1 2">F</strain>
    </source>
</reference>
<gene>
    <name evidence="1" type="ORF">L207DRAFT_521658</name>
</gene>
<protein>
    <submittedName>
        <fullName evidence="1">Uncharacterized protein</fullName>
    </submittedName>
</protein>
<evidence type="ECO:0000313" key="2">
    <source>
        <dbReference type="Proteomes" id="UP000235786"/>
    </source>
</evidence>
<dbReference type="OrthoDB" id="10668185at2759"/>
<dbReference type="AlphaFoldDB" id="A0A2J6SBZ3"/>